<name>A0ABS8EVH9_9FIRM</name>
<organism evidence="1 2">
    <name type="scientific">Hominisplanchenecus faecis</name>
    <dbReference type="NCBI Taxonomy" id="2885351"/>
    <lineage>
        <taxon>Bacteria</taxon>
        <taxon>Bacillati</taxon>
        <taxon>Bacillota</taxon>
        <taxon>Clostridia</taxon>
        <taxon>Lachnospirales</taxon>
        <taxon>Lachnospiraceae</taxon>
        <taxon>Hominisplanchenecus</taxon>
    </lineage>
</organism>
<accession>A0ABS8EVH9</accession>
<evidence type="ECO:0008006" key="3">
    <source>
        <dbReference type="Google" id="ProtNLM"/>
    </source>
</evidence>
<proteinExistence type="predicted"/>
<sequence length="143" mass="16363">MHAESSIIESIRTFFLTCPFLHDGRVNVDYLGEEMSYSIDPLPCDPVIQKYVDGGKKKQYQFAICSKEVYDEDARVNIENSGFYQGLQEWLEESSDNGELPELANEKQHATAVETLNSGYLYDAEANLATYRIECRLIYEQEA</sequence>
<dbReference type="Proteomes" id="UP001299235">
    <property type="component" value="Unassembled WGS sequence"/>
</dbReference>
<gene>
    <name evidence="1" type="ORF">LKD42_04095</name>
</gene>
<protein>
    <recommendedName>
        <fullName evidence="3">Chloramphenicol resistance protein</fullName>
    </recommendedName>
</protein>
<dbReference type="EMBL" id="JAJEQE010000008">
    <property type="protein sequence ID" value="MCC2148437.1"/>
    <property type="molecule type" value="Genomic_DNA"/>
</dbReference>
<evidence type="ECO:0000313" key="1">
    <source>
        <dbReference type="EMBL" id="MCC2148437.1"/>
    </source>
</evidence>
<evidence type="ECO:0000313" key="2">
    <source>
        <dbReference type="Proteomes" id="UP001299235"/>
    </source>
</evidence>
<dbReference type="RefSeq" id="WP_248834883.1">
    <property type="nucleotide sequence ID" value="NZ_JAJEQE010000008.1"/>
</dbReference>
<reference evidence="1 2" key="1">
    <citation type="submission" date="2021-10" db="EMBL/GenBank/DDBJ databases">
        <title>Anaerobic single-cell dispensing facilitates the cultivation of human gut bacteria.</title>
        <authorList>
            <person name="Afrizal A."/>
        </authorList>
    </citation>
    <scope>NUCLEOTIDE SEQUENCE [LARGE SCALE GENOMIC DNA]</scope>
    <source>
        <strain evidence="1 2">CLA-AA-H246</strain>
    </source>
</reference>
<keyword evidence="2" id="KW-1185">Reference proteome</keyword>
<comment type="caution">
    <text evidence="1">The sequence shown here is derived from an EMBL/GenBank/DDBJ whole genome shotgun (WGS) entry which is preliminary data.</text>
</comment>